<sequence length="59" mass="6378">MDVFGVVGATASFTFESSVAVLERACPDYRGLHVNLCDLLQAHEGELARRPAQMAQNGQ</sequence>
<protein>
    <submittedName>
        <fullName evidence="1">Uncharacterized protein</fullName>
    </submittedName>
</protein>
<evidence type="ECO:0000313" key="1">
    <source>
        <dbReference type="EMBL" id="RXZ54595.1"/>
    </source>
</evidence>
<accession>A0A4Q2JZP7</accession>
<dbReference type="Proteomes" id="UP000293345">
    <property type="component" value="Unassembled WGS sequence"/>
</dbReference>
<reference evidence="1 2" key="1">
    <citation type="submission" date="2019-01" db="EMBL/GenBank/DDBJ databases">
        <title>Senegalimassilia sp. nov. KGMB04484 isolated human feces.</title>
        <authorList>
            <person name="Han K.-I."/>
            <person name="Kim J.-S."/>
            <person name="Lee K.C."/>
            <person name="Suh M.K."/>
            <person name="Eom M.K."/>
            <person name="Lee J.H."/>
            <person name="Park S.-H."/>
            <person name="Kang S.W."/>
            <person name="Park J.-E."/>
            <person name="Oh B.S."/>
            <person name="Yu S.Y."/>
            <person name="Choi S.-H."/>
            <person name="Lee D.H."/>
            <person name="Yoon H."/>
            <person name="Kim B.-Y."/>
            <person name="Lee J.H."/>
            <person name="Lee J.-S."/>
        </authorList>
    </citation>
    <scope>NUCLEOTIDE SEQUENCE [LARGE SCALE GENOMIC DNA]</scope>
    <source>
        <strain evidence="1 2">KGMB04484</strain>
    </source>
</reference>
<organism evidence="1 2">
    <name type="scientific">Senegalimassilia faecalis</name>
    <dbReference type="NCBI Taxonomy" id="2509433"/>
    <lineage>
        <taxon>Bacteria</taxon>
        <taxon>Bacillati</taxon>
        <taxon>Actinomycetota</taxon>
        <taxon>Coriobacteriia</taxon>
        <taxon>Coriobacteriales</taxon>
        <taxon>Coriobacteriaceae</taxon>
        <taxon>Senegalimassilia</taxon>
    </lineage>
</organism>
<keyword evidence="2" id="KW-1185">Reference proteome</keyword>
<dbReference type="EMBL" id="SDPW01000001">
    <property type="protein sequence ID" value="RXZ54595.1"/>
    <property type="molecule type" value="Genomic_DNA"/>
</dbReference>
<proteinExistence type="predicted"/>
<dbReference type="RefSeq" id="WP_129425127.1">
    <property type="nucleotide sequence ID" value="NZ_SDPW01000001.1"/>
</dbReference>
<dbReference type="AlphaFoldDB" id="A0A4Q2JZP7"/>
<comment type="caution">
    <text evidence="1">The sequence shown here is derived from an EMBL/GenBank/DDBJ whole genome shotgun (WGS) entry which is preliminary data.</text>
</comment>
<gene>
    <name evidence="1" type="ORF">ET524_08965</name>
</gene>
<evidence type="ECO:0000313" key="2">
    <source>
        <dbReference type="Proteomes" id="UP000293345"/>
    </source>
</evidence>
<name>A0A4Q2JZP7_9ACTN</name>